<evidence type="ECO:0000313" key="2">
    <source>
        <dbReference type="Proteomes" id="UP001374584"/>
    </source>
</evidence>
<accession>A0AAN9N6U2</accession>
<protein>
    <submittedName>
        <fullName evidence="1">Uncharacterized protein</fullName>
    </submittedName>
</protein>
<gene>
    <name evidence="1" type="ORF">VNO80_09453</name>
</gene>
<keyword evidence="2" id="KW-1185">Reference proteome</keyword>
<name>A0AAN9N6U2_PHACN</name>
<dbReference type="Proteomes" id="UP001374584">
    <property type="component" value="Unassembled WGS sequence"/>
</dbReference>
<dbReference type="EMBL" id="JAYMYR010000004">
    <property type="protein sequence ID" value="KAK7367441.1"/>
    <property type="molecule type" value="Genomic_DNA"/>
</dbReference>
<dbReference type="AlphaFoldDB" id="A0AAN9N6U2"/>
<organism evidence="1 2">
    <name type="scientific">Phaseolus coccineus</name>
    <name type="common">Scarlet runner bean</name>
    <name type="synonym">Phaseolus multiflorus</name>
    <dbReference type="NCBI Taxonomy" id="3886"/>
    <lineage>
        <taxon>Eukaryota</taxon>
        <taxon>Viridiplantae</taxon>
        <taxon>Streptophyta</taxon>
        <taxon>Embryophyta</taxon>
        <taxon>Tracheophyta</taxon>
        <taxon>Spermatophyta</taxon>
        <taxon>Magnoliopsida</taxon>
        <taxon>eudicotyledons</taxon>
        <taxon>Gunneridae</taxon>
        <taxon>Pentapetalae</taxon>
        <taxon>rosids</taxon>
        <taxon>fabids</taxon>
        <taxon>Fabales</taxon>
        <taxon>Fabaceae</taxon>
        <taxon>Papilionoideae</taxon>
        <taxon>50 kb inversion clade</taxon>
        <taxon>NPAAA clade</taxon>
        <taxon>indigoferoid/millettioid clade</taxon>
        <taxon>Phaseoleae</taxon>
        <taxon>Phaseolus</taxon>
    </lineage>
</organism>
<proteinExistence type="predicted"/>
<reference evidence="1 2" key="1">
    <citation type="submission" date="2024-01" db="EMBL/GenBank/DDBJ databases">
        <title>The genomes of 5 underutilized Papilionoideae crops provide insights into root nodulation and disease resistanc.</title>
        <authorList>
            <person name="Jiang F."/>
        </authorList>
    </citation>
    <scope>NUCLEOTIDE SEQUENCE [LARGE SCALE GENOMIC DNA]</scope>
    <source>
        <strain evidence="1">JINMINGXINNONG_FW02</strain>
        <tissue evidence="1">Leaves</tissue>
    </source>
</reference>
<sequence>MGARRGINVVNVWENIQIQCWRRNKACPLCNPSKRTTHSISTPRIQSVSDPLIRYTPTATVAATLDIAHTQHPFRISIFLRPFVSLVIHKCDWFYYRIGRGLELSREKLPNMVKVSPLQRGKTQAGCQKQENTPLIRVDSMNHEQKARKCMGNSSTVSGAMGQ</sequence>
<comment type="caution">
    <text evidence="1">The sequence shown here is derived from an EMBL/GenBank/DDBJ whole genome shotgun (WGS) entry which is preliminary data.</text>
</comment>
<evidence type="ECO:0000313" key="1">
    <source>
        <dbReference type="EMBL" id="KAK7367441.1"/>
    </source>
</evidence>